<reference evidence="1 2" key="1">
    <citation type="submission" date="2017-05" db="EMBL/GenBank/DDBJ databases">
        <title>Acinetobacter populi ANC 5415 (= PBJ7), whole genome shotgun sequencing project.</title>
        <authorList>
            <person name="Nemec A."/>
            <person name="Radolfova-Krizova L."/>
        </authorList>
    </citation>
    <scope>NUCLEOTIDE SEQUENCE [LARGE SCALE GENOMIC DNA]</scope>
    <source>
        <strain evidence="1 2">PBJ7</strain>
    </source>
</reference>
<comment type="caution">
    <text evidence="1">The sequence shown here is derived from an EMBL/GenBank/DDBJ whole genome shotgun (WGS) entry which is preliminary data.</text>
</comment>
<dbReference type="Proteomes" id="UP000196536">
    <property type="component" value="Unassembled WGS sequence"/>
</dbReference>
<gene>
    <name evidence="1" type="ORF">CAP51_16235</name>
</gene>
<dbReference type="AlphaFoldDB" id="A0A1Z9YU88"/>
<name>A0A1Z9YU88_9GAMM</name>
<dbReference type="RefSeq" id="WP_087621799.1">
    <property type="nucleotide sequence ID" value="NZ_NEXX01000007.1"/>
</dbReference>
<organism evidence="1 2">
    <name type="scientific">Acinetobacter populi</name>
    <dbReference type="NCBI Taxonomy" id="1582270"/>
    <lineage>
        <taxon>Bacteria</taxon>
        <taxon>Pseudomonadati</taxon>
        <taxon>Pseudomonadota</taxon>
        <taxon>Gammaproteobacteria</taxon>
        <taxon>Moraxellales</taxon>
        <taxon>Moraxellaceae</taxon>
        <taxon>Acinetobacter</taxon>
    </lineage>
</organism>
<proteinExistence type="predicted"/>
<dbReference type="PANTHER" id="PTHR36849:SF1">
    <property type="entry name" value="CYTOPLASMIC PROTEIN"/>
    <property type="match status" value="1"/>
</dbReference>
<evidence type="ECO:0008006" key="3">
    <source>
        <dbReference type="Google" id="ProtNLM"/>
    </source>
</evidence>
<keyword evidence="2" id="KW-1185">Reference proteome</keyword>
<protein>
    <recommendedName>
        <fullName evidence="3">MarR family transcriptional regulator</fullName>
    </recommendedName>
</protein>
<evidence type="ECO:0000313" key="1">
    <source>
        <dbReference type="EMBL" id="OUY05767.1"/>
    </source>
</evidence>
<dbReference type="InterPro" id="IPR052552">
    <property type="entry name" value="YeaO-like"/>
</dbReference>
<sequence length="115" mass="13414">MTILLKRIYDAPAASDGLRILVDRLWPRGVKKADAKIDWWMKEVTPSTELRQWYGHDPDKWIEFQQKYRAELKGNPKLKELHDLAKQQTISLIYAAKNTAITHAIVLKQMIEEAN</sequence>
<dbReference type="Pfam" id="PF22752">
    <property type="entry name" value="DUF488-N3i"/>
    <property type="match status" value="1"/>
</dbReference>
<dbReference type="PANTHER" id="PTHR36849">
    <property type="entry name" value="CYTOPLASMIC PROTEIN-RELATED"/>
    <property type="match status" value="1"/>
</dbReference>
<dbReference type="EMBL" id="NEXX01000007">
    <property type="protein sequence ID" value="OUY05767.1"/>
    <property type="molecule type" value="Genomic_DNA"/>
</dbReference>
<accession>A0A1Z9YU88</accession>
<evidence type="ECO:0000313" key="2">
    <source>
        <dbReference type="Proteomes" id="UP000196536"/>
    </source>
</evidence>
<dbReference type="OrthoDB" id="9790745at2"/>